<keyword evidence="2" id="KW-0732">Signal</keyword>
<dbReference type="OrthoDB" id="623514at2"/>
<sequence length="316" mass="36655">MKHIFILFFICSHFVFAQKTETFTQKIIGESQANGGEFGYEAIIKYYVNAPGLGDIYAKVGIVDFKITWFEYKGKRADNMDAFNFPISISKIQCDFNGRLDIGRLPTQVAVEIVMRGVQQGQLDIKYFEKNDINQIVNYFDLKQNKQNLEKVYLNFKYAQLSVGYLEALSKIATHIDKQQNTVTQENELKQVSEEKIETQKKSVSKNKNSTTNNQYKFNTQTKTQSSNSSNANDKFYKSIKQFEQKQKRKMESAQRYEYYTARNLNFIQDQLSRNTQIKVNLSSIQTAKSPEEVLLNLENIKASLDQKIENNNQTF</sequence>
<feature type="signal peptide" evidence="2">
    <location>
        <begin position="1"/>
        <end position="17"/>
    </location>
</feature>
<name>A0A1M5TWT5_9FLAO</name>
<organism evidence="3 4">
    <name type="scientific">Wenyingzhuangia marina</name>
    <dbReference type="NCBI Taxonomy" id="1195760"/>
    <lineage>
        <taxon>Bacteria</taxon>
        <taxon>Pseudomonadati</taxon>
        <taxon>Bacteroidota</taxon>
        <taxon>Flavobacteriia</taxon>
        <taxon>Flavobacteriales</taxon>
        <taxon>Flavobacteriaceae</taxon>
        <taxon>Wenyingzhuangia</taxon>
    </lineage>
</organism>
<keyword evidence="4" id="KW-1185">Reference proteome</keyword>
<dbReference type="STRING" id="1195760.SAMN05444281_0887"/>
<feature type="region of interest" description="Disordered" evidence="1">
    <location>
        <begin position="194"/>
        <end position="234"/>
    </location>
</feature>
<feature type="chain" id="PRO_5012432043" description="DUF4468 domain-containing protein" evidence="2">
    <location>
        <begin position="18"/>
        <end position="316"/>
    </location>
</feature>
<dbReference type="AlphaFoldDB" id="A0A1M5TWT5"/>
<gene>
    <name evidence="3" type="ORF">SAMN05444281_0887</name>
</gene>
<accession>A0A1M5TWT5</accession>
<evidence type="ECO:0000256" key="1">
    <source>
        <dbReference type="SAM" id="MobiDB-lite"/>
    </source>
</evidence>
<protein>
    <recommendedName>
        <fullName evidence="5">DUF4468 domain-containing protein</fullName>
    </recommendedName>
</protein>
<evidence type="ECO:0000256" key="2">
    <source>
        <dbReference type="SAM" id="SignalP"/>
    </source>
</evidence>
<feature type="compositionally biased region" description="Low complexity" evidence="1">
    <location>
        <begin position="206"/>
        <end position="233"/>
    </location>
</feature>
<proteinExistence type="predicted"/>
<evidence type="ECO:0000313" key="3">
    <source>
        <dbReference type="EMBL" id="SHH55070.1"/>
    </source>
</evidence>
<dbReference type="Proteomes" id="UP000184109">
    <property type="component" value="Unassembled WGS sequence"/>
</dbReference>
<reference evidence="4" key="1">
    <citation type="submission" date="2016-11" db="EMBL/GenBank/DDBJ databases">
        <authorList>
            <person name="Varghese N."/>
            <person name="Submissions S."/>
        </authorList>
    </citation>
    <scope>NUCLEOTIDE SEQUENCE [LARGE SCALE GENOMIC DNA]</scope>
    <source>
        <strain evidence="4">DSM 100572</strain>
    </source>
</reference>
<dbReference type="RefSeq" id="WP_073118722.1">
    <property type="nucleotide sequence ID" value="NZ_BMEN01000002.1"/>
</dbReference>
<dbReference type="EMBL" id="FQXQ01000002">
    <property type="protein sequence ID" value="SHH55070.1"/>
    <property type="molecule type" value="Genomic_DNA"/>
</dbReference>
<evidence type="ECO:0000313" key="4">
    <source>
        <dbReference type="Proteomes" id="UP000184109"/>
    </source>
</evidence>
<evidence type="ECO:0008006" key="5">
    <source>
        <dbReference type="Google" id="ProtNLM"/>
    </source>
</evidence>